<protein>
    <submittedName>
        <fullName evidence="3">DUF59 domain-containing protein</fullName>
    </submittedName>
</protein>
<dbReference type="KEGG" id="cxe:FOB82_12155"/>
<dbReference type="Proteomes" id="UP000426857">
    <property type="component" value="Chromosome"/>
</dbReference>
<evidence type="ECO:0000313" key="4">
    <source>
        <dbReference type="Proteomes" id="UP000426857"/>
    </source>
</evidence>
<dbReference type="EMBL" id="CP046322">
    <property type="protein sequence ID" value="QGS35586.1"/>
    <property type="molecule type" value="Genomic_DNA"/>
</dbReference>
<evidence type="ECO:0000256" key="1">
    <source>
        <dbReference type="SAM" id="MobiDB-lite"/>
    </source>
</evidence>
<accession>A0A6B8TRN5</accession>
<feature type="domain" description="MIP18 family-like" evidence="2">
    <location>
        <begin position="59"/>
        <end position="123"/>
    </location>
</feature>
<sequence length="157" mass="17400">MTETNIPETDAPVTPETGAAPQPETAENGENPAPGLDGSTYEVPPRPEQTPEQEQLVIEVEDRMYDVVDPELGVNVVDLGLVYDIWIEGKSKAVINMTLTSPACPLTDMLFDQTETLVLDHPQITEMQLNWVWSPPWGPHMITEDGREQMRALGFSV</sequence>
<evidence type="ECO:0000259" key="2">
    <source>
        <dbReference type="Pfam" id="PF01883"/>
    </source>
</evidence>
<dbReference type="InterPro" id="IPR034904">
    <property type="entry name" value="FSCA_dom_sf"/>
</dbReference>
<proteinExistence type="predicted"/>
<dbReference type="InterPro" id="IPR052339">
    <property type="entry name" value="Fe-S_Maturation_MIP18"/>
</dbReference>
<dbReference type="Gene3D" id="3.30.300.130">
    <property type="entry name" value="Fe-S cluster assembly (FSCA)"/>
    <property type="match status" value="1"/>
</dbReference>
<evidence type="ECO:0000313" key="3">
    <source>
        <dbReference type="EMBL" id="QGS35586.1"/>
    </source>
</evidence>
<organism evidence="3 4">
    <name type="scientific">Corynebacterium xerosis</name>
    <dbReference type="NCBI Taxonomy" id="1725"/>
    <lineage>
        <taxon>Bacteria</taxon>
        <taxon>Bacillati</taxon>
        <taxon>Actinomycetota</taxon>
        <taxon>Actinomycetes</taxon>
        <taxon>Mycobacteriales</taxon>
        <taxon>Corynebacteriaceae</taxon>
        <taxon>Corynebacterium</taxon>
    </lineage>
</organism>
<dbReference type="PANTHER" id="PTHR42831">
    <property type="entry name" value="FE-S PROTEIN MATURATION AUXILIARY FACTOR YITW"/>
    <property type="match status" value="1"/>
</dbReference>
<gene>
    <name evidence="3" type="ORF">FOB82_12155</name>
</gene>
<dbReference type="RefSeq" id="WP_155870700.1">
    <property type="nucleotide sequence ID" value="NZ_CP046322.1"/>
</dbReference>
<dbReference type="PANTHER" id="PTHR42831:SF1">
    <property type="entry name" value="FE-S PROTEIN MATURATION AUXILIARY FACTOR YITW"/>
    <property type="match status" value="1"/>
</dbReference>
<feature type="region of interest" description="Disordered" evidence="1">
    <location>
        <begin position="1"/>
        <end position="52"/>
    </location>
</feature>
<name>A0A6B8TRN5_9CORY</name>
<dbReference type="InterPro" id="IPR002744">
    <property type="entry name" value="MIP18-like"/>
</dbReference>
<dbReference type="Pfam" id="PF01883">
    <property type="entry name" value="FeS_assembly_P"/>
    <property type="match status" value="1"/>
</dbReference>
<dbReference type="SUPFAM" id="SSF117916">
    <property type="entry name" value="Fe-S cluster assembly (FSCA) domain-like"/>
    <property type="match status" value="1"/>
</dbReference>
<reference evidence="3 4" key="1">
    <citation type="submission" date="2019-11" db="EMBL/GenBank/DDBJ databases">
        <title>FDA dAtabase for Regulatory Grade micrObial Sequences (FDA-ARGOS): Supporting development and validation of Infectious Disease Dx tests.</title>
        <authorList>
            <person name="Kerrigan L."/>
            <person name="Long C."/>
            <person name="Tallon L."/>
            <person name="Sadzewicz L."/>
            <person name="Vavikolanu K."/>
            <person name="Mehta A."/>
            <person name="Aluvathingal J."/>
            <person name="Nadendla S."/>
            <person name="Yan Y."/>
            <person name="Sichtig H."/>
        </authorList>
    </citation>
    <scope>NUCLEOTIDE SEQUENCE [LARGE SCALE GENOMIC DNA]</scope>
    <source>
        <strain evidence="3 4">FDAARGOS_674</strain>
    </source>
</reference>
<dbReference type="AlphaFoldDB" id="A0A6B8TRN5"/>